<sequence length="295" mass="33766">NTLFMSDIDNNKIGNKQQDVTNPSRNKISDNEHDDNFEDQSYTWLPSGEMLKLPTKIFKDNTLLLDEKQDQAIKCISPSHQAPAEQKEVFGPTNLKEIFEKENAKNKLETILPNSDIVSKASHALFLEKTTGSRTTTPREQDKYRIELKTNNKDPGPMWFTISHRYLGEDVRRIMGHQHNSQWLFSPMVISTKTPNSTSILFHSQQKHNELGIDRCIPHEVDQYIRLCQPTMSKDEQGNCEDHSRQSKSNTDLTSMDISPMVSPANQDNGIQTHNSPQVGDLTRQMLPDTPNKEY</sequence>
<dbReference type="Proteomes" id="UP000789396">
    <property type="component" value="Unassembled WGS sequence"/>
</dbReference>
<dbReference type="AlphaFoldDB" id="A0A9N9HT14"/>
<reference evidence="2" key="1">
    <citation type="submission" date="2021-06" db="EMBL/GenBank/DDBJ databases">
        <authorList>
            <person name="Kallberg Y."/>
            <person name="Tangrot J."/>
            <person name="Rosling A."/>
        </authorList>
    </citation>
    <scope>NUCLEOTIDE SEQUENCE</scope>
    <source>
        <strain evidence="2">IN212</strain>
    </source>
</reference>
<proteinExistence type="predicted"/>
<evidence type="ECO:0000256" key="1">
    <source>
        <dbReference type="SAM" id="MobiDB-lite"/>
    </source>
</evidence>
<dbReference type="EMBL" id="CAJVPZ010021046">
    <property type="protein sequence ID" value="CAG8704271.1"/>
    <property type="molecule type" value="Genomic_DNA"/>
</dbReference>
<accession>A0A9N9HT14</accession>
<feature type="compositionally biased region" description="Polar residues" evidence="1">
    <location>
        <begin position="247"/>
        <end position="257"/>
    </location>
</feature>
<comment type="caution">
    <text evidence="2">The sequence shown here is derived from an EMBL/GenBank/DDBJ whole genome shotgun (WGS) entry which is preliminary data.</text>
</comment>
<feature type="compositionally biased region" description="Basic and acidic residues" evidence="1">
    <location>
        <begin position="233"/>
        <end position="245"/>
    </location>
</feature>
<protein>
    <submittedName>
        <fullName evidence="2">17971_t:CDS:1</fullName>
    </submittedName>
</protein>
<name>A0A9N9HT14_9GLOM</name>
<feature type="compositionally biased region" description="Polar residues" evidence="1">
    <location>
        <begin position="264"/>
        <end position="278"/>
    </location>
</feature>
<gene>
    <name evidence="2" type="ORF">RFULGI_LOCUS10539</name>
</gene>
<dbReference type="OrthoDB" id="10492456at2759"/>
<evidence type="ECO:0000313" key="2">
    <source>
        <dbReference type="EMBL" id="CAG8704271.1"/>
    </source>
</evidence>
<feature type="compositionally biased region" description="Polar residues" evidence="1">
    <location>
        <begin position="12"/>
        <end position="26"/>
    </location>
</feature>
<feature type="region of interest" description="Disordered" evidence="1">
    <location>
        <begin position="1"/>
        <end position="35"/>
    </location>
</feature>
<feature type="region of interest" description="Disordered" evidence="1">
    <location>
        <begin position="233"/>
        <end position="295"/>
    </location>
</feature>
<organism evidence="2 3">
    <name type="scientific">Racocetra fulgida</name>
    <dbReference type="NCBI Taxonomy" id="60492"/>
    <lineage>
        <taxon>Eukaryota</taxon>
        <taxon>Fungi</taxon>
        <taxon>Fungi incertae sedis</taxon>
        <taxon>Mucoromycota</taxon>
        <taxon>Glomeromycotina</taxon>
        <taxon>Glomeromycetes</taxon>
        <taxon>Diversisporales</taxon>
        <taxon>Gigasporaceae</taxon>
        <taxon>Racocetra</taxon>
    </lineage>
</organism>
<feature type="non-terminal residue" evidence="2">
    <location>
        <position position="295"/>
    </location>
</feature>
<keyword evidence="3" id="KW-1185">Reference proteome</keyword>
<feature type="non-terminal residue" evidence="2">
    <location>
        <position position="1"/>
    </location>
</feature>
<evidence type="ECO:0000313" key="3">
    <source>
        <dbReference type="Proteomes" id="UP000789396"/>
    </source>
</evidence>